<dbReference type="InterPro" id="IPR003661">
    <property type="entry name" value="HisK_dim/P_dom"/>
</dbReference>
<dbReference type="Gene3D" id="1.10.287.130">
    <property type="match status" value="1"/>
</dbReference>
<dbReference type="PANTHER" id="PTHR44936">
    <property type="entry name" value="SENSOR PROTEIN CREC"/>
    <property type="match status" value="1"/>
</dbReference>
<dbReference type="EMBL" id="RHGB01000005">
    <property type="protein sequence ID" value="RNL65857.1"/>
    <property type="molecule type" value="Genomic_DNA"/>
</dbReference>
<feature type="transmembrane region" description="Helical" evidence="11">
    <location>
        <begin position="29"/>
        <end position="48"/>
    </location>
</feature>
<name>A0ABX9W689_9GAMM</name>
<dbReference type="GO" id="GO:0016301">
    <property type="term" value="F:kinase activity"/>
    <property type="evidence" value="ECO:0007669"/>
    <property type="project" value="UniProtKB-KW"/>
</dbReference>
<evidence type="ECO:0000256" key="1">
    <source>
        <dbReference type="ARBA" id="ARBA00000085"/>
    </source>
</evidence>
<dbReference type="InterPro" id="IPR036890">
    <property type="entry name" value="HATPase_C_sf"/>
</dbReference>
<dbReference type="RefSeq" id="WP_123181844.1">
    <property type="nucleotide sequence ID" value="NZ_RHGB01000005.1"/>
</dbReference>
<feature type="domain" description="Histidine kinase" evidence="12">
    <location>
        <begin position="221"/>
        <end position="428"/>
    </location>
</feature>
<evidence type="ECO:0000256" key="9">
    <source>
        <dbReference type="ARBA" id="ARBA00022840"/>
    </source>
</evidence>
<organism evidence="13 14">
    <name type="scientific">Zhongshania marina</name>
    <dbReference type="NCBI Taxonomy" id="2304603"/>
    <lineage>
        <taxon>Bacteria</taxon>
        <taxon>Pseudomonadati</taxon>
        <taxon>Pseudomonadota</taxon>
        <taxon>Gammaproteobacteria</taxon>
        <taxon>Cellvibrionales</taxon>
        <taxon>Spongiibacteraceae</taxon>
        <taxon>Zhongshania</taxon>
    </lineage>
</organism>
<comment type="caution">
    <text evidence="13">The sequence shown here is derived from an EMBL/GenBank/DDBJ whole genome shotgun (WGS) entry which is preliminary data.</text>
</comment>
<comment type="catalytic activity">
    <reaction evidence="1">
        <text>ATP + protein L-histidine = ADP + protein N-phospho-L-histidine.</text>
        <dbReference type="EC" id="2.7.13.3"/>
    </reaction>
</comment>
<dbReference type="SUPFAM" id="SSF47384">
    <property type="entry name" value="Homodimeric domain of signal transducing histidine kinase"/>
    <property type="match status" value="1"/>
</dbReference>
<keyword evidence="8 13" id="KW-0418">Kinase</keyword>
<feature type="coiled-coil region" evidence="10">
    <location>
        <begin position="185"/>
        <end position="212"/>
    </location>
</feature>
<dbReference type="SUPFAM" id="SSF55874">
    <property type="entry name" value="ATPase domain of HSP90 chaperone/DNA topoisomerase II/histidine kinase"/>
    <property type="match status" value="1"/>
</dbReference>
<dbReference type="InterPro" id="IPR003594">
    <property type="entry name" value="HATPase_dom"/>
</dbReference>
<keyword evidence="11" id="KW-0812">Transmembrane</keyword>
<accession>A0ABX9W689</accession>
<keyword evidence="11" id="KW-0472">Membrane</keyword>
<evidence type="ECO:0000256" key="6">
    <source>
        <dbReference type="ARBA" id="ARBA00022679"/>
    </source>
</evidence>
<sequence length="434" mass="48518">MTDDIRQYIQFESSDADTLGKHMRQLVQLRWLAVLGQLLTILLTHYGFGVELPLQVMLSVLAGLALFNAFNELGLRLKHRVRTAELFMGLLVDMGTLTIQLYLSGGATNPFVFLYLLQVGLAAVLLAPSFAWALLGVATLCFLWLAEAGRPLDLPQDYHLGIRSYYVEGMLICLVLNAALLVVFINRINRTHREHDARLAELRQRAAEEEHILRMGLLASGAAHELGTPLATISVILGDWRHMPKLNSDPDLYEEITEMQTQLQRCKTIVSGILMSAGETRGESSEETSVCDFFNELVNEWKSTRKVPEFNFQNRFGEDVDIASDTVLKQTICNLLDNALEASPDWVGLDLSRDEDMLLIQVFDRGPGFAKEVFNRLGQPYQSTKGRPGSGLGLFLVFNVARILGGQVSARNLEYRGAEISLRLPIDALRLKEV</sequence>
<dbReference type="InterPro" id="IPR005467">
    <property type="entry name" value="His_kinase_dom"/>
</dbReference>
<evidence type="ECO:0000256" key="5">
    <source>
        <dbReference type="ARBA" id="ARBA00022553"/>
    </source>
</evidence>
<feature type="transmembrane region" description="Helical" evidence="11">
    <location>
        <begin position="165"/>
        <end position="185"/>
    </location>
</feature>
<keyword evidence="14" id="KW-1185">Reference proteome</keyword>
<keyword evidence="4" id="KW-1003">Cell membrane</keyword>
<protein>
    <recommendedName>
        <fullName evidence="3">histidine kinase</fullName>
        <ecNumber evidence="3">2.7.13.3</ecNumber>
    </recommendedName>
</protein>
<dbReference type="EC" id="2.7.13.3" evidence="3"/>
<keyword evidence="6" id="KW-0808">Transferase</keyword>
<dbReference type="PRINTS" id="PR00344">
    <property type="entry name" value="BCTRLSENSOR"/>
</dbReference>
<dbReference type="Gene3D" id="3.30.565.10">
    <property type="entry name" value="Histidine kinase-like ATPase, C-terminal domain"/>
    <property type="match status" value="1"/>
</dbReference>
<proteinExistence type="predicted"/>
<evidence type="ECO:0000313" key="13">
    <source>
        <dbReference type="EMBL" id="RNL65857.1"/>
    </source>
</evidence>
<evidence type="ECO:0000256" key="4">
    <source>
        <dbReference type="ARBA" id="ARBA00022475"/>
    </source>
</evidence>
<evidence type="ECO:0000256" key="11">
    <source>
        <dbReference type="SAM" id="Phobius"/>
    </source>
</evidence>
<keyword evidence="7" id="KW-0547">Nucleotide-binding</keyword>
<feature type="transmembrane region" description="Helical" evidence="11">
    <location>
        <begin position="115"/>
        <end position="145"/>
    </location>
</feature>
<evidence type="ECO:0000256" key="2">
    <source>
        <dbReference type="ARBA" id="ARBA00004651"/>
    </source>
</evidence>
<keyword evidence="9" id="KW-0067">ATP-binding</keyword>
<reference evidence="13 14" key="1">
    <citation type="submission" date="2018-10" db="EMBL/GenBank/DDBJ databases">
        <title>Draft genome sequence of Zhongshania sp. DSW25-10.</title>
        <authorList>
            <person name="Oh J."/>
        </authorList>
    </citation>
    <scope>NUCLEOTIDE SEQUENCE [LARGE SCALE GENOMIC DNA]</scope>
    <source>
        <strain evidence="13 14">DSW25-10</strain>
    </source>
</reference>
<dbReference type="Proteomes" id="UP000274695">
    <property type="component" value="Unassembled WGS sequence"/>
</dbReference>
<keyword evidence="10" id="KW-0175">Coiled coil</keyword>
<dbReference type="PANTHER" id="PTHR44936:SF10">
    <property type="entry name" value="SENSOR PROTEIN RSTB"/>
    <property type="match status" value="1"/>
</dbReference>
<evidence type="ECO:0000256" key="7">
    <source>
        <dbReference type="ARBA" id="ARBA00022741"/>
    </source>
</evidence>
<dbReference type="PROSITE" id="PS50109">
    <property type="entry name" value="HIS_KIN"/>
    <property type="match status" value="1"/>
</dbReference>
<evidence type="ECO:0000259" key="12">
    <source>
        <dbReference type="PROSITE" id="PS50109"/>
    </source>
</evidence>
<keyword evidence="5" id="KW-0597">Phosphoprotein</keyword>
<gene>
    <name evidence="13" type="ORF">D0911_05670</name>
</gene>
<comment type="subcellular location">
    <subcellularLocation>
        <location evidence="2">Cell membrane</location>
        <topology evidence="2">Multi-pass membrane protein</topology>
    </subcellularLocation>
</comment>
<dbReference type="CDD" id="cd00082">
    <property type="entry name" value="HisKA"/>
    <property type="match status" value="1"/>
</dbReference>
<dbReference type="InterPro" id="IPR050980">
    <property type="entry name" value="2C_sensor_his_kinase"/>
</dbReference>
<evidence type="ECO:0000313" key="14">
    <source>
        <dbReference type="Proteomes" id="UP000274695"/>
    </source>
</evidence>
<dbReference type="SMART" id="SM00387">
    <property type="entry name" value="HATPase_c"/>
    <property type="match status" value="1"/>
</dbReference>
<dbReference type="InterPro" id="IPR004358">
    <property type="entry name" value="Sig_transdc_His_kin-like_C"/>
</dbReference>
<dbReference type="InterPro" id="IPR036097">
    <property type="entry name" value="HisK_dim/P_sf"/>
</dbReference>
<evidence type="ECO:0000256" key="8">
    <source>
        <dbReference type="ARBA" id="ARBA00022777"/>
    </source>
</evidence>
<keyword evidence="11" id="KW-1133">Transmembrane helix</keyword>
<evidence type="ECO:0000256" key="10">
    <source>
        <dbReference type="SAM" id="Coils"/>
    </source>
</evidence>
<dbReference type="Pfam" id="PF02518">
    <property type="entry name" value="HATPase_c"/>
    <property type="match status" value="1"/>
</dbReference>
<evidence type="ECO:0000256" key="3">
    <source>
        <dbReference type="ARBA" id="ARBA00012438"/>
    </source>
</evidence>